<organism evidence="3 4">
    <name type="scientific">Salipiger mucosus DSM 16094</name>
    <dbReference type="NCBI Taxonomy" id="1123237"/>
    <lineage>
        <taxon>Bacteria</taxon>
        <taxon>Pseudomonadati</taxon>
        <taxon>Pseudomonadota</taxon>
        <taxon>Alphaproteobacteria</taxon>
        <taxon>Rhodobacterales</taxon>
        <taxon>Roseobacteraceae</taxon>
        <taxon>Salipiger</taxon>
    </lineage>
</organism>
<comment type="caution">
    <text evidence="3">The sequence shown here is derived from an EMBL/GenBank/DDBJ whole genome shotgun (WGS) entry which is preliminary data.</text>
</comment>
<dbReference type="Proteomes" id="UP000015347">
    <property type="component" value="Unassembled WGS sequence"/>
</dbReference>
<feature type="transmembrane region" description="Helical" evidence="1">
    <location>
        <begin position="38"/>
        <end position="56"/>
    </location>
</feature>
<dbReference type="HOGENOM" id="CLU_1757525_0_0_5"/>
<keyword evidence="1" id="KW-0812">Transmembrane</keyword>
<evidence type="ECO:0000259" key="2">
    <source>
        <dbReference type="Pfam" id="PF07331"/>
    </source>
</evidence>
<evidence type="ECO:0000313" key="3">
    <source>
        <dbReference type="EMBL" id="EPX85235.1"/>
    </source>
</evidence>
<sequence length="148" mass="15782">MRASELVLIATIAVFAAVLCYQSLEFRYFSAQGFGPGFVPMNFAVATLVLGLLILLKSRGKAPDDDEDPSAVGDRVRAALPAIGAAALLFVATYLMHFGSVLAPLYAVMIVISITMLGHSLIRALILNAITLAAVFAIFNLWLNIPVT</sequence>
<keyword evidence="1" id="KW-1133">Transmembrane helix</keyword>
<reference evidence="4" key="1">
    <citation type="journal article" date="2014" name="Stand. Genomic Sci.">
        <title>Genome sequence of the exopolysaccharide-producing Salipiger mucosus type strain (DSM 16094(T)), a moderately halophilic member of the Roseobacter clade.</title>
        <authorList>
            <person name="Riedel T."/>
            <person name="Spring S."/>
            <person name="Fiebig A."/>
            <person name="Petersen J."/>
            <person name="Kyrpides N.C."/>
            <person name="Goker M."/>
            <person name="Klenk H.P."/>
        </authorList>
    </citation>
    <scope>NUCLEOTIDE SEQUENCE [LARGE SCALE GENOMIC DNA]</scope>
    <source>
        <strain evidence="4">DSM 16094</strain>
    </source>
</reference>
<dbReference type="OrthoDB" id="7860943at2"/>
<dbReference type="eggNOG" id="ENOG502ZENQ">
    <property type="taxonomic scope" value="Bacteria"/>
</dbReference>
<protein>
    <recommendedName>
        <fullName evidence="2">DUF1468 domain-containing protein</fullName>
    </recommendedName>
</protein>
<evidence type="ECO:0000256" key="1">
    <source>
        <dbReference type="SAM" id="Phobius"/>
    </source>
</evidence>
<dbReference type="STRING" id="1123237.Salmuc_02614"/>
<dbReference type="EMBL" id="APVH01000009">
    <property type="protein sequence ID" value="EPX85235.1"/>
    <property type="molecule type" value="Genomic_DNA"/>
</dbReference>
<name>S9S4W8_9RHOB</name>
<feature type="transmembrane region" description="Helical" evidence="1">
    <location>
        <begin position="76"/>
        <end position="95"/>
    </location>
</feature>
<feature type="transmembrane region" description="Helical" evidence="1">
    <location>
        <begin position="125"/>
        <end position="145"/>
    </location>
</feature>
<feature type="domain" description="DUF1468" evidence="2">
    <location>
        <begin position="10"/>
        <end position="146"/>
    </location>
</feature>
<keyword evidence="1" id="KW-0472">Membrane</keyword>
<dbReference type="AlphaFoldDB" id="S9S4W8"/>
<proteinExistence type="predicted"/>
<dbReference type="InterPro" id="IPR009936">
    <property type="entry name" value="DUF1468"/>
</dbReference>
<keyword evidence="4" id="KW-1185">Reference proteome</keyword>
<gene>
    <name evidence="3" type="ORF">Salmuc_02614</name>
</gene>
<dbReference type="Pfam" id="PF07331">
    <property type="entry name" value="TctB"/>
    <property type="match status" value="1"/>
</dbReference>
<dbReference type="RefSeq" id="WP_020039804.1">
    <property type="nucleotide sequence ID" value="NZ_KE557273.1"/>
</dbReference>
<accession>S9S4W8</accession>
<feature type="transmembrane region" description="Helical" evidence="1">
    <location>
        <begin position="101"/>
        <end position="118"/>
    </location>
</feature>
<evidence type="ECO:0000313" key="4">
    <source>
        <dbReference type="Proteomes" id="UP000015347"/>
    </source>
</evidence>